<keyword evidence="7" id="KW-1185">Reference proteome</keyword>
<keyword evidence="2 5" id="KW-0812">Transmembrane</keyword>
<name>A0A0M0JQA3_9EUKA</name>
<dbReference type="PANTHER" id="PTHR23291:SF50">
    <property type="entry name" value="PROTEIN LIFEGUARD 4"/>
    <property type="match status" value="1"/>
</dbReference>
<feature type="transmembrane region" description="Helical" evidence="5">
    <location>
        <begin position="199"/>
        <end position="218"/>
    </location>
</feature>
<sequence length="229" mass="25400">MRTGLPVYQGSAIVKAGFIRKVYSILALQLLMTMMGSALFMFHEPTRMLVLTSPNMMMTATLLPFGFLLALFCYKDKHPVNMALLGGFTLCMSYSVGVVCAVYYQTGYGIVVFQALILTSAVFVALTTYTFVTKRDFSFLGAGLFSALFILIIWSILNSLFDFGAGSRMVFALLGALLFCGYILFDTSMILHHCGPDDYIMAAIALYLDLINLFLYMLELLRMLQGGDN</sequence>
<organism evidence="6 7">
    <name type="scientific">Chrysochromulina tobinii</name>
    <dbReference type="NCBI Taxonomy" id="1460289"/>
    <lineage>
        <taxon>Eukaryota</taxon>
        <taxon>Haptista</taxon>
        <taxon>Haptophyta</taxon>
        <taxon>Prymnesiophyceae</taxon>
        <taxon>Prymnesiales</taxon>
        <taxon>Chrysochromulinaceae</taxon>
        <taxon>Chrysochromulina</taxon>
    </lineage>
</organism>
<evidence type="ECO:0000313" key="7">
    <source>
        <dbReference type="Proteomes" id="UP000037460"/>
    </source>
</evidence>
<dbReference type="GO" id="GO:0016020">
    <property type="term" value="C:membrane"/>
    <property type="evidence" value="ECO:0007669"/>
    <property type="project" value="UniProtKB-SubCell"/>
</dbReference>
<keyword evidence="3 5" id="KW-1133">Transmembrane helix</keyword>
<gene>
    <name evidence="6" type="ORF">Ctob_005557</name>
</gene>
<protein>
    <submittedName>
        <fullName evidence="6">Transmembrane bax inhibitor motif-containing protein 4-like protein</fullName>
    </submittedName>
</protein>
<evidence type="ECO:0000256" key="1">
    <source>
        <dbReference type="ARBA" id="ARBA00004141"/>
    </source>
</evidence>
<dbReference type="EMBL" id="JWZX01002515">
    <property type="protein sequence ID" value="KOO28781.1"/>
    <property type="molecule type" value="Genomic_DNA"/>
</dbReference>
<evidence type="ECO:0000256" key="2">
    <source>
        <dbReference type="ARBA" id="ARBA00022692"/>
    </source>
</evidence>
<dbReference type="PANTHER" id="PTHR23291">
    <property type="entry name" value="BAX INHIBITOR-RELATED"/>
    <property type="match status" value="1"/>
</dbReference>
<accession>A0A0M0JQA3</accession>
<proteinExistence type="inferred from homology"/>
<feature type="transmembrane region" description="Helical" evidence="5">
    <location>
        <begin position="169"/>
        <end position="187"/>
    </location>
</feature>
<evidence type="ECO:0000256" key="3">
    <source>
        <dbReference type="ARBA" id="ARBA00022989"/>
    </source>
</evidence>
<dbReference type="Pfam" id="PF01027">
    <property type="entry name" value="Bax1-I"/>
    <property type="match status" value="1"/>
</dbReference>
<comment type="subcellular location">
    <subcellularLocation>
        <location evidence="1">Membrane</location>
        <topology evidence="1">Multi-pass membrane protein</topology>
    </subcellularLocation>
</comment>
<feature type="transmembrane region" description="Helical" evidence="5">
    <location>
        <begin position="81"/>
        <end position="104"/>
    </location>
</feature>
<evidence type="ECO:0000313" key="6">
    <source>
        <dbReference type="EMBL" id="KOO28781.1"/>
    </source>
</evidence>
<dbReference type="AlphaFoldDB" id="A0A0M0JQA3"/>
<dbReference type="InterPro" id="IPR006214">
    <property type="entry name" value="Bax_inhibitor_1-related"/>
</dbReference>
<feature type="transmembrane region" description="Helical" evidence="5">
    <location>
        <begin position="55"/>
        <end position="74"/>
    </location>
</feature>
<keyword evidence="4 5" id="KW-0472">Membrane</keyword>
<comment type="caution">
    <text evidence="6">The sequence shown here is derived from an EMBL/GenBank/DDBJ whole genome shotgun (WGS) entry which is preliminary data.</text>
</comment>
<dbReference type="Proteomes" id="UP000037460">
    <property type="component" value="Unassembled WGS sequence"/>
</dbReference>
<feature type="transmembrane region" description="Helical" evidence="5">
    <location>
        <begin position="139"/>
        <end position="157"/>
    </location>
</feature>
<evidence type="ECO:0000256" key="4">
    <source>
        <dbReference type="ARBA" id="ARBA00023136"/>
    </source>
</evidence>
<feature type="transmembrane region" description="Helical" evidence="5">
    <location>
        <begin position="110"/>
        <end position="132"/>
    </location>
</feature>
<evidence type="ECO:0000256" key="5">
    <source>
        <dbReference type="RuleBase" id="RU004379"/>
    </source>
</evidence>
<reference evidence="7" key="1">
    <citation type="journal article" date="2015" name="PLoS Genet.">
        <title>Genome Sequence and Transcriptome Analyses of Chrysochromulina tobin: Metabolic Tools for Enhanced Algal Fitness in the Prominent Order Prymnesiales (Haptophyceae).</title>
        <authorList>
            <person name="Hovde B.T."/>
            <person name="Deodato C.R."/>
            <person name="Hunsperger H.M."/>
            <person name="Ryken S.A."/>
            <person name="Yost W."/>
            <person name="Jha R.K."/>
            <person name="Patterson J."/>
            <person name="Monnat R.J. Jr."/>
            <person name="Barlow S.B."/>
            <person name="Starkenburg S.R."/>
            <person name="Cattolico R.A."/>
        </authorList>
    </citation>
    <scope>NUCLEOTIDE SEQUENCE</scope>
    <source>
        <strain evidence="7">CCMP291</strain>
    </source>
</reference>
<dbReference type="OrthoDB" id="7933078at2759"/>
<comment type="similarity">
    <text evidence="5">Belongs to the BI1 family.</text>
</comment>
<feature type="transmembrane region" description="Helical" evidence="5">
    <location>
        <begin position="21"/>
        <end position="43"/>
    </location>
</feature>